<dbReference type="RefSeq" id="WP_109037285.1">
    <property type="nucleotide sequence ID" value="NZ_CP029210.1"/>
</dbReference>
<keyword evidence="1" id="KW-0694">RNA-binding</keyword>
<protein>
    <recommendedName>
        <fullName evidence="1">Ribosomal RNA large subunit methyltransferase J</fullName>
        <ecNumber evidence="1">2.1.1.266</ecNumber>
    </recommendedName>
    <alternativeName>
        <fullName evidence="1">23S rRNA (adenine(2030)-N6)-methyltransferase</fullName>
    </alternativeName>
    <alternativeName>
        <fullName evidence="1">23S rRNA m6A2030 methyltransferase</fullName>
    </alternativeName>
</protein>
<gene>
    <name evidence="1" type="primary">rlmJ</name>
    <name evidence="2" type="ORF">DEH84_13295</name>
</gene>
<dbReference type="HAMAP" id="MF_00934">
    <property type="entry name" value="23SrRNA_methyltr_J"/>
    <property type="match status" value="1"/>
</dbReference>
<feature type="active site" description="Proton acceptor" evidence="1">
    <location>
        <position position="168"/>
    </location>
</feature>
<keyword evidence="1 2" id="KW-0808">Transferase</keyword>
<reference evidence="2 3" key="1">
    <citation type="submission" date="2018-05" db="EMBL/GenBank/DDBJ databases">
        <title>complete genome sequence of Aquabacterium olei NBRC 110486.</title>
        <authorList>
            <person name="Tang B."/>
            <person name="Chang J."/>
            <person name="Zhang L."/>
            <person name="Yang H."/>
        </authorList>
    </citation>
    <scope>NUCLEOTIDE SEQUENCE [LARGE SCALE GENOMIC DNA]</scope>
    <source>
        <strain evidence="2 3">NBRC 110486</strain>
    </source>
</reference>
<evidence type="ECO:0000313" key="3">
    <source>
        <dbReference type="Proteomes" id="UP000244892"/>
    </source>
</evidence>
<dbReference type="KEGG" id="aon:DEH84_13295"/>
<dbReference type="Gene3D" id="3.40.50.150">
    <property type="entry name" value="Vaccinia Virus protein VP39"/>
    <property type="match status" value="1"/>
</dbReference>
<dbReference type="PANTHER" id="PTHR37426:SF1">
    <property type="entry name" value="RIBOSOMAL RNA LARGE SUBUNIT METHYLTRANSFERASE J"/>
    <property type="match status" value="1"/>
</dbReference>
<dbReference type="EMBL" id="CP029210">
    <property type="protein sequence ID" value="AWI54289.1"/>
    <property type="molecule type" value="Genomic_DNA"/>
</dbReference>
<dbReference type="InterPro" id="IPR029063">
    <property type="entry name" value="SAM-dependent_MTases_sf"/>
</dbReference>
<organism evidence="2 3">
    <name type="scientific">Aquabacterium olei</name>
    <dbReference type="NCBI Taxonomy" id="1296669"/>
    <lineage>
        <taxon>Bacteria</taxon>
        <taxon>Pseudomonadati</taxon>
        <taxon>Pseudomonadota</taxon>
        <taxon>Betaproteobacteria</taxon>
        <taxon>Burkholderiales</taxon>
        <taxon>Aquabacterium</taxon>
    </lineage>
</organism>
<dbReference type="Proteomes" id="UP000244892">
    <property type="component" value="Chromosome"/>
</dbReference>
<feature type="binding site" evidence="1">
    <location>
        <position position="42"/>
    </location>
    <ligand>
        <name>S-adenosyl-L-methionine</name>
        <dbReference type="ChEBI" id="CHEBI:59789"/>
    </ligand>
</feature>
<feature type="binding site" evidence="1">
    <location>
        <position position="168"/>
    </location>
    <ligand>
        <name>S-adenosyl-L-methionine</name>
        <dbReference type="ChEBI" id="CHEBI:59789"/>
    </ligand>
</feature>
<evidence type="ECO:0000313" key="2">
    <source>
        <dbReference type="EMBL" id="AWI54289.1"/>
    </source>
</evidence>
<dbReference type="OrthoDB" id="9791274at2"/>
<dbReference type="PANTHER" id="PTHR37426">
    <property type="entry name" value="RIBOSOMAL RNA LARGE SUBUNIT METHYLTRANSFERASE J"/>
    <property type="match status" value="1"/>
</dbReference>
<feature type="binding site" evidence="1">
    <location>
        <position position="121"/>
    </location>
    <ligand>
        <name>S-adenosyl-L-methionine</name>
        <dbReference type="ChEBI" id="CHEBI:59789"/>
    </ligand>
</feature>
<feature type="site" description="Interaction with substrate rRNA" evidence="1">
    <location>
        <position position="4"/>
    </location>
</feature>
<dbReference type="GO" id="GO:0070475">
    <property type="term" value="P:rRNA base methylation"/>
    <property type="evidence" value="ECO:0007669"/>
    <property type="project" value="UniProtKB-UniRule"/>
</dbReference>
<proteinExistence type="inferred from homology"/>
<name>A0A2U8FTC3_9BURK</name>
<feature type="binding site" evidence="1">
    <location>
        <position position="19"/>
    </location>
    <ligand>
        <name>S-adenosyl-L-methionine</name>
        <dbReference type="ChEBI" id="CHEBI:59789"/>
    </ligand>
</feature>
<dbReference type="GO" id="GO:0005829">
    <property type="term" value="C:cytosol"/>
    <property type="evidence" value="ECO:0007669"/>
    <property type="project" value="TreeGrafter"/>
</dbReference>
<keyword evidence="1" id="KW-0949">S-adenosyl-L-methionine</keyword>
<dbReference type="GO" id="GO:0036307">
    <property type="term" value="F:23S rRNA (adenine(2030)-N(6))-methyltransferase activity"/>
    <property type="evidence" value="ECO:0007669"/>
    <property type="project" value="UniProtKB-UniRule"/>
</dbReference>
<sequence>MFSYRHGFHAGNHADVLKHTVLVQLLSHLLQKDKPFWVIDTHAGGGLYDLTAGYAARSGEAASGIQALWPKRHDPAMPEAVKAFVKQVAAVNHGDTLQWYPGSPQLAAQMLREGDHLRLYELHPTESKVLEQHFESVRRGVSIQVADGFAGLRGVLPPPPRRGLVHIDPPYEVKDDYKIVVQTLKDAVPRFATGTYAIWYPEVARHEAQQLPGQLKRVAASLPKVDWLHATLRVKAAARDGVGLFGSGMFIINPPWTLYDRLAEALPWLVEKLGEDDHAAYTLEAQQN</sequence>
<feature type="binding site" evidence="1">
    <location>
        <begin position="147"/>
        <end position="148"/>
    </location>
    <ligand>
        <name>S-adenosyl-L-methionine</name>
        <dbReference type="ChEBI" id="CHEBI:59789"/>
    </ligand>
</feature>
<keyword evidence="1" id="KW-0698">rRNA processing</keyword>
<keyword evidence="3" id="KW-1185">Reference proteome</keyword>
<accession>A0A2U8FTC3</accession>
<comment type="subunit">
    <text evidence="1">Monomer.</text>
</comment>
<dbReference type="Pfam" id="PF04378">
    <property type="entry name" value="RsmJ"/>
    <property type="match status" value="1"/>
</dbReference>
<comment type="catalytic activity">
    <reaction evidence="1">
        <text>adenosine(2030) in 23S rRNA + S-adenosyl-L-methionine = N(6)-methyladenosine(2030) in 23S rRNA + S-adenosyl-L-homocysteine + H(+)</text>
        <dbReference type="Rhea" id="RHEA:43736"/>
        <dbReference type="Rhea" id="RHEA-COMP:10668"/>
        <dbReference type="Rhea" id="RHEA-COMP:10669"/>
        <dbReference type="ChEBI" id="CHEBI:15378"/>
        <dbReference type="ChEBI" id="CHEBI:57856"/>
        <dbReference type="ChEBI" id="CHEBI:59789"/>
        <dbReference type="ChEBI" id="CHEBI:74411"/>
        <dbReference type="ChEBI" id="CHEBI:74449"/>
        <dbReference type="EC" id="2.1.1.266"/>
    </reaction>
</comment>
<dbReference type="InterPro" id="IPR007473">
    <property type="entry name" value="RlmJ"/>
</dbReference>
<dbReference type="EC" id="2.1.1.266" evidence="1"/>
<comment type="similarity">
    <text evidence="1">Belongs to the RlmJ family.</text>
</comment>
<feature type="binding site" evidence="1">
    <location>
        <position position="103"/>
    </location>
    <ligand>
        <name>S-adenosyl-L-methionine</name>
        <dbReference type="ChEBI" id="CHEBI:59789"/>
    </ligand>
</feature>
<dbReference type="GO" id="GO:0003723">
    <property type="term" value="F:RNA binding"/>
    <property type="evidence" value="ECO:0007669"/>
    <property type="project" value="UniProtKB-UniRule"/>
</dbReference>
<comment type="function">
    <text evidence="1">Specifically methylates the adenine in position 2030 of 23S rRNA.</text>
</comment>
<dbReference type="AlphaFoldDB" id="A0A2U8FTC3"/>
<evidence type="ECO:0000256" key="1">
    <source>
        <dbReference type="HAMAP-Rule" id="MF_00934"/>
    </source>
</evidence>
<keyword evidence="1 2" id="KW-0489">Methyltransferase</keyword>
<dbReference type="SUPFAM" id="SSF53335">
    <property type="entry name" value="S-adenosyl-L-methionine-dependent methyltransferases"/>
    <property type="match status" value="1"/>
</dbReference>